<evidence type="ECO:0000313" key="2">
    <source>
        <dbReference type="EMBL" id="ACD94904.1"/>
    </source>
</evidence>
<dbReference type="RefSeq" id="WP_012469253.1">
    <property type="nucleotide sequence ID" value="NC_010814.1"/>
</dbReference>
<evidence type="ECO:0000313" key="3">
    <source>
        <dbReference type="Proteomes" id="UP000002420"/>
    </source>
</evidence>
<dbReference type="AlphaFoldDB" id="B3E724"/>
<gene>
    <name evidence="2" type="ordered locus">Glov_1182</name>
</gene>
<proteinExistence type="predicted"/>
<dbReference type="EMBL" id="CP001089">
    <property type="protein sequence ID" value="ACD94904.1"/>
    <property type="molecule type" value="Genomic_DNA"/>
</dbReference>
<dbReference type="OrthoDB" id="8140134at2"/>
<keyword evidence="3" id="KW-1185">Reference proteome</keyword>
<protein>
    <submittedName>
        <fullName evidence="2">Uncharacterized protein</fullName>
    </submittedName>
</protein>
<dbReference type="KEGG" id="glo:Glov_1182"/>
<sequence length="102" mass="11805">MKTIITTVALTLALAMSFAVAEARPYRWQGNQQNTYGWQLMTADERTEHQAKLRSFTEYTACKEYVDEHHKKMEERAKEKGITTPMVKRNPCDLLKARGVLK</sequence>
<reference evidence="2 3" key="1">
    <citation type="submission" date="2008-05" db="EMBL/GenBank/DDBJ databases">
        <title>Complete sequence of chromosome of Geobacter lovleyi SZ.</title>
        <authorList>
            <consortium name="US DOE Joint Genome Institute"/>
            <person name="Lucas S."/>
            <person name="Copeland A."/>
            <person name="Lapidus A."/>
            <person name="Glavina del Rio T."/>
            <person name="Dalin E."/>
            <person name="Tice H."/>
            <person name="Bruce D."/>
            <person name="Goodwin L."/>
            <person name="Pitluck S."/>
            <person name="Chertkov O."/>
            <person name="Meincke L."/>
            <person name="Brettin T."/>
            <person name="Detter J.C."/>
            <person name="Han C."/>
            <person name="Tapia R."/>
            <person name="Kuske C.R."/>
            <person name="Schmutz J."/>
            <person name="Larimer F."/>
            <person name="Land M."/>
            <person name="Hauser L."/>
            <person name="Kyrpides N."/>
            <person name="Mikhailova N."/>
            <person name="Sung Y."/>
            <person name="Fletcher K.E."/>
            <person name="Ritalahti K.M."/>
            <person name="Loeffler F.E."/>
            <person name="Richardson P."/>
        </authorList>
    </citation>
    <scope>NUCLEOTIDE SEQUENCE [LARGE SCALE GENOMIC DNA]</scope>
    <source>
        <strain evidence="3">ATCC BAA-1151 / DSM 17278 / SZ</strain>
    </source>
</reference>
<organism evidence="2 3">
    <name type="scientific">Trichlorobacter lovleyi (strain ATCC BAA-1151 / DSM 17278 / SZ)</name>
    <name type="common">Geobacter lovleyi</name>
    <dbReference type="NCBI Taxonomy" id="398767"/>
    <lineage>
        <taxon>Bacteria</taxon>
        <taxon>Pseudomonadati</taxon>
        <taxon>Thermodesulfobacteriota</taxon>
        <taxon>Desulfuromonadia</taxon>
        <taxon>Geobacterales</taxon>
        <taxon>Geobacteraceae</taxon>
        <taxon>Trichlorobacter</taxon>
    </lineage>
</organism>
<dbReference type="eggNOG" id="ENOG50339A4">
    <property type="taxonomic scope" value="Bacteria"/>
</dbReference>
<name>B3E724_TRIL1</name>
<feature type="chain" id="PRO_5002787666" evidence="1">
    <location>
        <begin position="22"/>
        <end position="102"/>
    </location>
</feature>
<keyword evidence="1" id="KW-0732">Signal</keyword>
<dbReference type="HOGENOM" id="CLU_157262_0_0_7"/>
<accession>B3E724</accession>
<evidence type="ECO:0000256" key="1">
    <source>
        <dbReference type="SAM" id="SignalP"/>
    </source>
</evidence>
<feature type="signal peptide" evidence="1">
    <location>
        <begin position="1"/>
        <end position="21"/>
    </location>
</feature>
<dbReference type="Proteomes" id="UP000002420">
    <property type="component" value="Chromosome"/>
</dbReference>
<dbReference type="STRING" id="398767.Glov_1182"/>